<evidence type="ECO:0000256" key="2">
    <source>
        <dbReference type="RuleBase" id="RU362080"/>
    </source>
</evidence>
<protein>
    <recommendedName>
        <fullName evidence="2">Antitoxin</fullName>
    </recommendedName>
</protein>
<dbReference type="Proteomes" id="UP000235748">
    <property type="component" value="Unassembled WGS sequence"/>
</dbReference>
<dbReference type="SUPFAM" id="SSF143120">
    <property type="entry name" value="YefM-like"/>
    <property type="match status" value="1"/>
</dbReference>
<comment type="function">
    <text evidence="2">Antitoxin component of a type II toxin-antitoxin (TA) system.</text>
</comment>
<dbReference type="RefSeq" id="WP_070504356.1">
    <property type="nucleotide sequence ID" value="NZ_JAASJD010000003.1"/>
</dbReference>
<comment type="similarity">
    <text evidence="1 2">Belongs to the phD/YefM antitoxin family.</text>
</comment>
<evidence type="ECO:0000256" key="1">
    <source>
        <dbReference type="ARBA" id="ARBA00009981"/>
    </source>
</evidence>
<evidence type="ECO:0000313" key="4">
    <source>
        <dbReference type="Proteomes" id="UP000235748"/>
    </source>
</evidence>
<reference evidence="3 4" key="1">
    <citation type="submission" date="2017-09" db="EMBL/GenBank/DDBJ databases">
        <title>Bacterial strain isolated from the female urinary microbiota.</title>
        <authorList>
            <person name="Thomas-White K."/>
            <person name="Kumar N."/>
            <person name="Forster S."/>
            <person name="Putonti C."/>
            <person name="Lawley T."/>
            <person name="Wolfe A.J."/>
        </authorList>
    </citation>
    <scope>NUCLEOTIDE SEQUENCE [LARGE SCALE GENOMIC DNA]</scope>
    <source>
        <strain evidence="3 4">UMB0834</strain>
    </source>
</reference>
<organism evidence="3 4">
    <name type="scientific">Staphylococcus pettenkoferi</name>
    <dbReference type="NCBI Taxonomy" id="170573"/>
    <lineage>
        <taxon>Bacteria</taxon>
        <taxon>Bacillati</taxon>
        <taxon>Bacillota</taxon>
        <taxon>Bacilli</taxon>
        <taxon>Bacillales</taxon>
        <taxon>Staphylococcaceae</taxon>
        <taxon>Staphylococcus</taxon>
    </lineage>
</organism>
<dbReference type="Pfam" id="PF02604">
    <property type="entry name" value="PhdYeFM_antitox"/>
    <property type="match status" value="1"/>
</dbReference>
<dbReference type="Gene3D" id="3.40.1620.10">
    <property type="entry name" value="YefM-like domain"/>
    <property type="match status" value="1"/>
</dbReference>
<proteinExistence type="inferred from homology"/>
<gene>
    <name evidence="3" type="ORF">CJ235_07260</name>
</gene>
<comment type="caution">
    <text evidence="3">The sequence shown here is derived from an EMBL/GenBank/DDBJ whole genome shotgun (WGS) entry which is preliminary data.</text>
</comment>
<evidence type="ECO:0000313" key="3">
    <source>
        <dbReference type="EMBL" id="PMC19058.1"/>
    </source>
</evidence>
<accession>A0A2N6QHJ9</accession>
<sequence length="84" mass="9617">MIAKTYSYVQEHLEDMIHKVNEYCDVVTVTTKDCNAVMMSEDSYIEIIETLYLQQNSANAKHLSESIENLERGNVKTKSIDIAD</sequence>
<dbReference type="AlphaFoldDB" id="A0A2N6QHJ9"/>
<dbReference type="InterPro" id="IPR006442">
    <property type="entry name" value="Antitoxin_Phd/YefM"/>
</dbReference>
<dbReference type="STRING" id="170573.GCA_001076995_01762"/>
<dbReference type="EMBL" id="PNGG01000003">
    <property type="protein sequence ID" value="PMC19058.1"/>
    <property type="molecule type" value="Genomic_DNA"/>
</dbReference>
<name>A0A2N6QHJ9_9STAP</name>
<dbReference type="InterPro" id="IPR036165">
    <property type="entry name" value="YefM-like_sf"/>
</dbReference>